<keyword evidence="12 18" id="KW-0472">Membrane</keyword>
<dbReference type="Gene3D" id="3.40.850.10">
    <property type="entry name" value="Kinesin motor domain"/>
    <property type="match status" value="1"/>
</dbReference>
<dbReference type="RefSeq" id="XP_025596037.1">
    <property type="nucleotide sequence ID" value="XM_025745472.1"/>
</dbReference>
<dbReference type="SMART" id="SM01117">
    <property type="entry name" value="Cyt-b5"/>
    <property type="match status" value="2"/>
</dbReference>
<dbReference type="GO" id="GO:0031505">
    <property type="term" value="P:fungal-type cell wall organization"/>
    <property type="evidence" value="ECO:0007669"/>
    <property type="project" value="TreeGrafter"/>
</dbReference>
<dbReference type="InterPro" id="IPR036037">
    <property type="entry name" value="MYSc_Myo17"/>
</dbReference>
<dbReference type="Gene3D" id="1.10.10.820">
    <property type="match status" value="1"/>
</dbReference>
<dbReference type="Proteomes" id="UP000245946">
    <property type="component" value="Unassembled WGS sequence"/>
</dbReference>
<keyword evidence="11 17" id="KW-0518">Myosin</keyword>
<evidence type="ECO:0000256" key="3">
    <source>
        <dbReference type="ARBA" id="ARBA00012543"/>
    </source>
</evidence>
<evidence type="ECO:0000256" key="13">
    <source>
        <dbReference type="ARBA" id="ARBA00023175"/>
    </source>
</evidence>
<dbReference type="GO" id="GO:0005524">
    <property type="term" value="F:ATP binding"/>
    <property type="evidence" value="ECO:0007669"/>
    <property type="project" value="UniProtKB-UniRule"/>
</dbReference>
<dbReference type="SUPFAM" id="SSF109715">
    <property type="entry name" value="DEK C-terminal domain"/>
    <property type="match status" value="1"/>
</dbReference>
<keyword evidence="15 17" id="KW-0009">Actin-binding</keyword>
<keyword evidence="10 18" id="KW-1133">Transmembrane helix</keyword>
<keyword evidence="9 17" id="KW-0067">ATP-binding</keyword>
<evidence type="ECO:0000256" key="16">
    <source>
        <dbReference type="ARBA" id="ARBA00023329"/>
    </source>
</evidence>
<dbReference type="InterPro" id="IPR027417">
    <property type="entry name" value="P-loop_NTPase"/>
</dbReference>
<dbReference type="GO" id="GO:0003779">
    <property type="term" value="F:actin binding"/>
    <property type="evidence" value="ECO:0007669"/>
    <property type="project" value="UniProtKB-KW"/>
</dbReference>
<feature type="binding site" evidence="17">
    <location>
        <begin position="118"/>
        <end position="125"/>
    </location>
    <ligand>
        <name>ATP</name>
        <dbReference type="ChEBI" id="CHEBI:30616"/>
    </ligand>
</feature>
<dbReference type="Pfam" id="PF00173">
    <property type="entry name" value="Cyt-b5"/>
    <property type="match status" value="1"/>
</dbReference>
<keyword evidence="14" id="KW-0325">Glycoprotein</keyword>
<dbReference type="Gene3D" id="1.20.120.720">
    <property type="entry name" value="Myosin VI head, motor domain, U50 subdomain"/>
    <property type="match status" value="1"/>
</dbReference>
<keyword evidence="22" id="KW-1185">Reference proteome</keyword>
<dbReference type="GO" id="GO:0016459">
    <property type="term" value="C:myosin complex"/>
    <property type="evidence" value="ECO:0007669"/>
    <property type="project" value="UniProtKB-KW"/>
</dbReference>
<dbReference type="SUPFAM" id="SSF52540">
    <property type="entry name" value="P-loop containing nucleoside triphosphate hydrolases"/>
    <property type="match status" value="1"/>
</dbReference>
<dbReference type="OrthoDB" id="370884at2759"/>
<dbReference type="CDD" id="cd04190">
    <property type="entry name" value="Chitin_synth_C"/>
    <property type="match status" value="1"/>
</dbReference>
<reference evidence="21 22" key="1">
    <citation type="journal article" date="2018" name="Mol. Biol. Evol.">
        <title>Broad Genomic Sampling Reveals a Smut Pathogenic Ancestry of the Fungal Clade Ustilaginomycotina.</title>
        <authorList>
            <person name="Kijpornyongpan T."/>
            <person name="Mondo S.J."/>
            <person name="Barry K."/>
            <person name="Sandor L."/>
            <person name="Lee J."/>
            <person name="Lipzen A."/>
            <person name="Pangilinan J."/>
            <person name="LaButti K."/>
            <person name="Hainaut M."/>
            <person name="Henrissat B."/>
            <person name="Grigoriev I.V."/>
            <person name="Spatafora J.W."/>
            <person name="Aime M.C."/>
        </authorList>
    </citation>
    <scope>NUCLEOTIDE SEQUENCE [LARGE SCALE GENOMIC DNA]</scope>
    <source>
        <strain evidence="21 22">MCA 4186</strain>
    </source>
</reference>
<dbReference type="GO" id="GO:0005886">
    <property type="term" value="C:plasma membrane"/>
    <property type="evidence" value="ECO:0007669"/>
    <property type="project" value="UniProtKB-SubCell"/>
</dbReference>
<dbReference type="PROSITE" id="PS51998">
    <property type="entry name" value="DEK_C"/>
    <property type="match status" value="1"/>
</dbReference>
<evidence type="ECO:0000259" key="19">
    <source>
        <dbReference type="PROSITE" id="PS51456"/>
    </source>
</evidence>
<dbReference type="PANTHER" id="PTHR22914">
    <property type="entry name" value="CHITIN SYNTHASE"/>
    <property type="match status" value="1"/>
</dbReference>
<accession>A0A316Z470</accession>
<dbReference type="Gene3D" id="3.90.550.10">
    <property type="entry name" value="Spore Coat Polysaccharide Biosynthesis Protein SpsA, Chain A"/>
    <property type="match status" value="1"/>
</dbReference>
<dbReference type="SUPFAM" id="SSF55856">
    <property type="entry name" value="Cytochrome b5-like heme/steroid binding domain"/>
    <property type="match status" value="1"/>
</dbReference>
<dbReference type="GeneID" id="37273016"/>
<proteinExistence type="inferred from homology"/>
<feature type="transmembrane region" description="Helical" evidence="18">
    <location>
        <begin position="1610"/>
        <end position="1635"/>
    </location>
</feature>
<keyword evidence="13 17" id="KW-0505">Motor protein</keyword>
<evidence type="ECO:0000256" key="7">
    <source>
        <dbReference type="ARBA" id="ARBA00022692"/>
    </source>
</evidence>
<dbReference type="GO" id="GO:0003774">
    <property type="term" value="F:cytoskeletal motor activity"/>
    <property type="evidence" value="ECO:0007669"/>
    <property type="project" value="UniProtKB-UniRule"/>
</dbReference>
<evidence type="ECO:0000256" key="2">
    <source>
        <dbReference type="ARBA" id="ARBA00004651"/>
    </source>
</evidence>
<dbReference type="InterPro" id="IPR001199">
    <property type="entry name" value="Cyt_B5-like_heme/steroid-bd"/>
</dbReference>
<dbReference type="Gene3D" id="1.10.10.60">
    <property type="entry name" value="Homeodomain-like"/>
    <property type="match status" value="1"/>
</dbReference>
<dbReference type="GO" id="GO:0004100">
    <property type="term" value="F:chitin synthase activity"/>
    <property type="evidence" value="ECO:0007669"/>
    <property type="project" value="UniProtKB-EC"/>
</dbReference>
<protein>
    <recommendedName>
        <fullName evidence="3">chitin synthase</fullName>
        <ecNumber evidence="3">2.4.1.16</ecNumber>
    </recommendedName>
</protein>
<feature type="domain" description="DEK-C" evidence="20">
    <location>
        <begin position="1965"/>
        <end position="2022"/>
    </location>
</feature>
<dbReference type="SUPFAM" id="SSF53448">
    <property type="entry name" value="Nucleotide-diphospho-sugar transferases"/>
    <property type="match status" value="1"/>
</dbReference>
<dbReference type="CDD" id="cd14879">
    <property type="entry name" value="MYSc_Myo17"/>
    <property type="match status" value="1"/>
</dbReference>
<gene>
    <name evidence="21" type="ORF">FA09DRAFT_362445</name>
</gene>
<name>A0A316Z470_9BASI</name>
<evidence type="ECO:0000256" key="18">
    <source>
        <dbReference type="SAM" id="Phobius"/>
    </source>
</evidence>
<evidence type="ECO:0000256" key="1">
    <source>
        <dbReference type="ARBA" id="ARBA00004439"/>
    </source>
</evidence>
<dbReference type="Gene3D" id="3.10.120.10">
    <property type="entry name" value="Cytochrome b5-like heme/steroid binding domain"/>
    <property type="match status" value="1"/>
</dbReference>
<feature type="domain" description="Myosin motor" evidence="19">
    <location>
        <begin position="11"/>
        <end position="784"/>
    </location>
</feature>
<dbReference type="Pfam" id="PF00063">
    <property type="entry name" value="Myosin_head"/>
    <property type="match status" value="1"/>
</dbReference>
<dbReference type="InterPro" id="IPR014876">
    <property type="entry name" value="DEK_C"/>
</dbReference>
<dbReference type="STRING" id="58919.A0A316Z470"/>
<dbReference type="GO" id="GO:0030428">
    <property type="term" value="C:cell septum"/>
    <property type="evidence" value="ECO:0007669"/>
    <property type="project" value="TreeGrafter"/>
</dbReference>
<dbReference type="PANTHER" id="PTHR22914:SF13">
    <property type="entry name" value="CHITIN SYNTHASE"/>
    <property type="match status" value="1"/>
</dbReference>
<keyword evidence="16" id="KW-0968">Cytoplasmic vesicle</keyword>
<evidence type="ECO:0000256" key="14">
    <source>
        <dbReference type="ARBA" id="ARBA00023180"/>
    </source>
</evidence>
<dbReference type="GO" id="GO:0030659">
    <property type="term" value="C:cytoplasmic vesicle membrane"/>
    <property type="evidence" value="ECO:0007669"/>
    <property type="project" value="UniProtKB-SubCell"/>
</dbReference>
<comment type="subcellular location">
    <subcellularLocation>
        <location evidence="2">Cell membrane</location>
        <topology evidence="2">Multi-pass membrane protein</topology>
    </subcellularLocation>
    <subcellularLocation>
        <location evidence="1">Cytoplasmic vesicle membrane</location>
        <topology evidence="1">Multi-pass membrane protein</topology>
    </subcellularLocation>
</comment>
<dbReference type="InterPro" id="IPR004835">
    <property type="entry name" value="Chitin_synth"/>
</dbReference>
<dbReference type="Pfam" id="PF08766">
    <property type="entry name" value="DEK_C"/>
    <property type="match status" value="1"/>
</dbReference>
<evidence type="ECO:0000256" key="8">
    <source>
        <dbReference type="ARBA" id="ARBA00022741"/>
    </source>
</evidence>
<feature type="transmembrane region" description="Helical" evidence="18">
    <location>
        <begin position="957"/>
        <end position="979"/>
    </location>
</feature>
<dbReference type="SMART" id="SM00242">
    <property type="entry name" value="MYSc"/>
    <property type="match status" value="1"/>
</dbReference>
<feature type="transmembrane region" description="Helical" evidence="18">
    <location>
        <begin position="919"/>
        <end position="936"/>
    </location>
</feature>
<dbReference type="GO" id="GO:0006031">
    <property type="term" value="P:chitin biosynthetic process"/>
    <property type="evidence" value="ECO:0007669"/>
    <property type="project" value="TreeGrafter"/>
</dbReference>
<evidence type="ECO:0000256" key="17">
    <source>
        <dbReference type="PROSITE-ProRule" id="PRU00782"/>
    </source>
</evidence>
<evidence type="ECO:0000313" key="22">
    <source>
        <dbReference type="Proteomes" id="UP000245946"/>
    </source>
</evidence>
<evidence type="ECO:0000259" key="20">
    <source>
        <dbReference type="PROSITE" id="PS51998"/>
    </source>
</evidence>
<keyword evidence="6" id="KW-0808">Transferase</keyword>
<keyword evidence="5" id="KW-0328">Glycosyltransferase</keyword>
<dbReference type="InterPro" id="IPR036400">
    <property type="entry name" value="Cyt_B5-like_heme/steroid_sf"/>
</dbReference>
<organism evidence="21 22">
    <name type="scientific">Tilletiopsis washingtonensis</name>
    <dbReference type="NCBI Taxonomy" id="58919"/>
    <lineage>
        <taxon>Eukaryota</taxon>
        <taxon>Fungi</taxon>
        <taxon>Dikarya</taxon>
        <taxon>Basidiomycota</taxon>
        <taxon>Ustilaginomycotina</taxon>
        <taxon>Exobasidiomycetes</taxon>
        <taxon>Entylomatales</taxon>
        <taxon>Entylomatales incertae sedis</taxon>
        <taxon>Tilletiopsis</taxon>
    </lineage>
</organism>
<dbReference type="InterPro" id="IPR036961">
    <property type="entry name" value="Kinesin_motor_dom_sf"/>
</dbReference>
<feature type="transmembrane region" description="Helical" evidence="18">
    <location>
        <begin position="1221"/>
        <end position="1245"/>
    </location>
</feature>
<dbReference type="PRINTS" id="PR00193">
    <property type="entry name" value="MYOSINHEAVY"/>
</dbReference>
<evidence type="ECO:0000256" key="5">
    <source>
        <dbReference type="ARBA" id="ARBA00022676"/>
    </source>
</evidence>
<dbReference type="EC" id="2.4.1.16" evidence="3"/>
<evidence type="ECO:0000313" key="21">
    <source>
        <dbReference type="EMBL" id="PWN95758.1"/>
    </source>
</evidence>
<dbReference type="Pfam" id="PF03142">
    <property type="entry name" value="Chitin_synth_2"/>
    <property type="match status" value="1"/>
</dbReference>
<feature type="transmembrane region" description="Helical" evidence="18">
    <location>
        <begin position="1671"/>
        <end position="1694"/>
    </location>
</feature>
<evidence type="ECO:0000256" key="15">
    <source>
        <dbReference type="ARBA" id="ARBA00023203"/>
    </source>
</evidence>
<evidence type="ECO:0000256" key="4">
    <source>
        <dbReference type="ARBA" id="ARBA00022475"/>
    </source>
</evidence>
<keyword evidence="4" id="KW-1003">Cell membrane</keyword>
<dbReference type="Gene3D" id="1.20.58.530">
    <property type="match status" value="1"/>
</dbReference>
<evidence type="ECO:0000256" key="6">
    <source>
        <dbReference type="ARBA" id="ARBA00022679"/>
    </source>
</evidence>
<dbReference type="PROSITE" id="PS51456">
    <property type="entry name" value="MYOSIN_MOTOR"/>
    <property type="match status" value="1"/>
</dbReference>
<sequence>MAAAAADLVSLVSATAQTTVYPSDDAVLSFLQQRFRVELPYTRLGASTLVVLNPLRTLANLSDASADAYRKAYAEAAWEAAGEQHPDEKLPPHPYEFAARVYHYMRRTAQSQAIVFSGATNAGKTYTSKLVTAQLLRLASQGSKREAKLAEQVRAFDVLLNAFGAAKTKSNGNASRHGRYLELHYSEQGRLAAAKVLTFGLDKDRLCAPLAPEERTYHVFYQLLAGATQDEREALRLEDVTSYALLASSGCYRLSGGPSSDDGIAMDELRAAMRTLGFKPKHFAAIFALLSAILCLGSLTFADPEGHDQLAEAAHITSAGALEDAAALLGVSEDDLEQCLTTRVRFVRKEQVSSFLDASAAAVQRDSLARDLYATLFAYVVETANHRVCPGPDERHATQIVQLDVAGYQSRAGSSLAAPPPGGAQASAHWEFAGANFVSEVVQNFLVRQAFDNDTPANAELLADGLSLPDIVTGDNTACVELLRGSRSLGGPADRKPAGVLGSLDKAVHRVRTGKAKEDDDAALLTELDQHGAHGSYVASTSSNMSSAQGPRRVFGINHYQGQCSYDVRAFVSREMDVFDSSFVQMLRRSQVSFVAKLFAGPSLATEAHPLDANIVVNAQVSVRPLRQPTPLHPAAPLAEPLLDAQKVYGVSRQLNAALSEILSTLQHAGKVWTVLAMRPNDIDQPNSFDGRRVKAQLRSLLLPDLVARKRHDYATGLSFAEFCQRYADSVSPAAAAAGVSEPREKIQAFAIGNAWRDGQDYALGQSRVWLAYGPWRRLEDRLRASEPADLQVDVDDRADAMTERSGMSPSYPPGGMGRSTSYLNPSTPMGGDGDLGKGGFGESEDQLLLRRPSNVSNPFTGGADSVKEAGAWGSEWDKGAYGGVANPGIVGTLEKSGDLEGKAIDAVTEEPVTAVRRWWVRLAWAFTWWIPSFVLSRCGGMKRPDVQMAWREKVTICGLIALFCGVVLFWILGFGAIICPGTKTLYNAAQLGEHNTAKSYYTAIRGEVYDLSKWAGGRHAAGVTSDVMTELAGQDLTPYFPIPLNVGCPNLVTDPTVALQTNGSSTYYSAAFTQAIHLSGPSAPDQASTLANAQWYPNTLLPFLRKYYHGTFVVASKAVRDQATDRNWAVVNGRIYDLGNYIYTKSLTSTVSSSPTLFLPESVSSLWENQPGQDITSDFNSAMGSLNTTTRRATQQCLDNIFYIGQTDKRETARCQVNNYLLLAFSCLIMATLLAKFLAALQLAPKRNPEQQDKFVICQVPCYTEGEEELRKTIDSLSNLKYDDKRKLLFIICDGMIVGSGNELPTPRIVLDILGVDPKIDPEPLMFKSVADGSKQLNYGKVYSGLYEFEGHVVPYIVVVKVGRPSERTRPGNRGKRDTQILLMRYLNRVHFDAPMCPLELEIYHQMKNVIGIDPAFYEYILMVDADTSVEPEGLNRLVSVAADDSRVIAICGETKVDNEEGSWWTMIQVYEYYISHHLSKAFESLFGSVTCLPGCFSMYRIRSADKGRPLFISNRIIDEYSENRVDTLHKKNLLSLGEDRYLTTLILKHFPSFRTKFTPDAHAHTAAPERWGILLSQRRRWINSTVHNLAELVLMPELCGFCLFSMRFVVFLDLVGTIILPATTVYLVYLIVVVATGTAALPIISLALIGATYGLQVIIFLLKRQWQYIGWLIIYLCAYPVWSFFLPLYSFWHMDDFSWGNTRIVVGEKGNRKIIAGTDDEPYDDSMIPLKRFSEYQRDVFNDPDAASLRSGLTGVSGAGPFSNNYAIGMGYPQQVQRGPGSYYAGSDAGSAAYGAPTTHGGDYFQNTNVVAHSRQNSSSQVLGGSRGPSRMPSQAFGSTNPIAPSPTMSPFGSPMYGMQGTPMSMYSLGPQSMYMGAGGAPMYPQASPGMAHSPSGSEVGFASPRASAILPQHTGGSGMWGSPGGQPSRAQSTYALGGNNPFAAPVGAPAAPDALPQSLNAEPTDEDLAAAVRRYLAAQTDLMAVSKRNVRDAVIAAYPKADLASRKATINKAVDDTLSGAA</sequence>
<dbReference type="InterPro" id="IPR001609">
    <property type="entry name" value="Myosin_head_motor_dom-like"/>
</dbReference>
<comment type="caution">
    <text evidence="17">Lacks conserved residue(s) required for the propagation of feature annotation.</text>
</comment>
<dbReference type="EMBL" id="KZ819302">
    <property type="protein sequence ID" value="PWN95758.1"/>
    <property type="molecule type" value="Genomic_DNA"/>
</dbReference>
<dbReference type="InterPro" id="IPR029044">
    <property type="entry name" value="Nucleotide-diphossugar_trans"/>
</dbReference>
<keyword evidence="8 17" id="KW-0547">Nucleotide-binding</keyword>
<evidence type="ECO:0000256" key="10">
    <source>
        <dbReference type="ARBA" id="ARBA00022989"/>
    </source>
</evidence>
<evidence type="ECO:0000256" key="12">
    <source>
        <dbReference type="ARBA" id="ARBA00023136"/>
    </source>
</evidence>
<evidence type="ECO:0000256" key="9">
    <source>
        <dbReference type="ARBA" id="ARBA00022840"/>
    </source>
</evidence>
<keyword evidence="7 18" id="KW-0812">Transmembrane</keyword>
<comment type="similarity">
    <text evidence="17">Belongs to the TRAFAC class myosin-kinesin ATPase superfamily. Myosin family.</text>
</comment>
<evidence type="ECO:0000256" key="11">
    <source>
        <dbReference type="ARBA" id="ARBA00023123"/>
    </source>
</evidence>
<feature type="transmembrane region" description="Helical" evidence="18">
    <location>
        <begin position="1641"/>
        <end position="1664"/>
    </location>
</feature>